<dbReference type="InterPro" id="IPR027417">
    <property type="entry name" value="P-loop_NTPase"/>
</dbReference>
<dbReference type="SUPFAM" id="SSF52540">
    <property type="entry name" value="P-loop containing nucleoside triphosphate hydrolases"/>
    <property type="match status" value="1"/>
</dbReference>
<dbReference type="PANTHER" id="PTHR11669:SF0">
    <property type="entry name" value="PROTEIN STICHEL-LIKE 2"/>
    <property type="match status" value="1"/>
</dbReference>
<dbReference type="KEGG" id="fmr:Fuma_06249"/>
<evidence type="ECO:0000313" key="3">
    <source>
        <dbReference type="Proteomes" id="UP000187735"/>
    </source>
</evidence>
<dbReference type="AlphaFoldDB" id="A0A1P8WRA9"/>
<name>A0A1P8WRA9_9PLAN</name>
<gene>
    <name evidence="2" type="primary">dnaX_3</name>
    <name evidence="2" type="ORF">Fuma_06249</name>
</gene>
<dbReference type="STRING" id="1891926.Fuma_06249"/>
<accession>A0A1P8WRA9</accession>
<reference evidence="2 3" key="1">
    <citation type="journal article" date="2016" name="Front. Microbiol.">
        <title>Fuerstia marisgermanicae gen. nov., sp. nov., an Unusual Member of the Phylum Planctomycetes from the German Wadden Sea.</title>
        <authorList>
            <person name="Kohn T."/>
            <person name="Heuer A."/>
            <person name="Jogler M."/>
            <person name="Vollmers J."/>
            <person name="Boedeker C."/>
            <person name="Bunk B."/>
            <person name="Rast P."/>
            <person name="Borchert D."/>
            <person name="Glockner I."/>
            <person name="Freese H.M."/>
            <person name="Klenk H.P."/>
            <person name="Overmann J."/>
            <person name="Kaster A.K."/>
            <person name="Rohde M."/>
            <person name="Wiegand S."/>
            <person name="Jogler C."/>
        </authorList>
    </citation>
    <scope>NUCLEOTIDE SEQUENCE [LARGE SCALE GENOMIC DNA]</scope>
    <source>
        <strain evidence="2 3">NH11</strain>
    </source>
</reference>
<sequence>MNLFTKYRPQCWDDVVGHARMKLRLIRMATAGDIGGRAFLFTGPSGVGKSSVAYILAREICDPDNVVEIDGSKVTTSGIDDIVSKRGQLLLGNKPGKVHVINECHKLDSRVIGRLLTCLEDIRSHEAWIFTTQGVRQKQIGLFDDADSGALESRCTVFELEGERYATLFAQRAMQIAVDEGLESGQELVAYVRLAAQCEFNLRKMLSRLDAGEFLPEQAVEILESQTLSFAGC</sequence>
<keyword evidence="2" id="KW-0548">Nucleotidyltransferase</keyword>
<evidence type="ECO:0000313" key="2">
    <source>
        <dbReference type="EMBL" id="APZ96579.1"/>
    </source>
</evidence>
<dbReference type="InterPro" id="IPR050238">
    <property type="entry name" value="DNA_Rep/Repair_Clamp_Loader"/>
</dbReference>
<dbReference type="RefSeq" id="WP_158521196.1">
    <property type="nucleotide sequence ID" value="NZ_CP017641.1"/>
</dbReference>
<dbReference type="EMBL" id="CP017641">
    <property type="protein sequence ID" value="APZ96579.1"/>
    <property type="molecule type" value="Genomic_DNA"/>
</dbReference>
<dbReference type="InterPro" id="IPR003593">
    <property type="entry name" value="AAA+_ATPase"/>
</dbReference>
<organism evidence="2 3">
    <name type="scientific">Fuerstiella marisgermanici</name>
    <dbReference type="NCBI Taxonomy" id="1891926"/>
    <lineage>
        <taxon>Bacteria</taxon>
        <taxon>Pseudomonadati</taxon>
        <taxon>Planctomycetota</taxon>
        <taxon>Planctomycetia</taxon>
        <taxon>Planctomycetales</taxon>
        <taxon>Planctomycetaceae</taxon>
        <taxon>Fuerstiella</taxon>
    </lineage>
</organism>
<dbReference type="InterPro" id="IPR011704">
    <property type="entry name" value="ATPase_dyneun-rel_AAA"/>
</dbReference>
<dbReference type="Proteomes" id="UP000187735">
    <property type="component" value="Chromosome"/>
</dbReference>
<proteinExistence type="predicted"/>
<dbReference type="GO" id="GO:0006261">
    <property type="term" value="P:DNA-templated DNA replication"/>
    <property type="evidence" value="ECO:0007669"/>
    <property type="project" value="TreeGrafter"/>
</dbReference>
<dbReference type="GO" id="GO:0005524">
    <property type="term" value="F:ATP binding"/>
    <property type="evidence" value="ECO:0007669"/>
    <property type="project" value="InterPro"/>
</dbReference>
<dbReference type="SMART" id="SM00382">
    <property type="entry name" value="AAA"/>
    <property type="match status" value="1"/>
</dbReference>
<evidence type="ECO:0000259" key="1">
    <source>
        <dbReference type="SMART" id="SM00382"/>
    </source>
</evidence>
<dbReference type="PANTHER" id="PTHR11669">
    <property type="entry name" value="REPLICATION FACTOR C / DNA POLYMERASE III GAMMA-TAU SUBUNIT"/>
    <property type="match status" value="1"/>
</dbReference>
<dbReference type="Gene3D" id="3.40.50.300">
    <property type="entry name" value="P-loop containing nucleotide triphosphate hydrolases"/>
    <property type="match status" value="1"/>
</dbReference>
<keyword evidence="3" id="KW-1185">Reference proteome</keyword>
<dbReference type="OrthoDB" id="283890at2"/>
<dbReference type="GO" id="GO:0016887">
    <property type="term" value="F:ATP hydrolysis activity"/>
    <property type="evidence" value="ECO:0007669"/>
    <property type="project" value="InterPro"/>
</dbReference>
<dbReference type="EC" id="2.7.7.7" evidence="2"/>
<feature type="domain" description="AAA+ ATPase" evidence="1">
    <location>
        <begin position="35"/>
        <end position="164"/>
    </location>
</feature>
<protein>
    <submittedName>
        <fullName evidence="2">DNA polymerase III subunit gamma/tau</fullName>
        <ecNumber evidence="2">2.7.7.7</ecNumber>
    </submittedName>
</protein>
<keyword evidence="2" id="KW-0808">Transferase</keyword>
<dbReference type="Pfam" id="PF07728">
    <property type="entry name" value="AAA_5"/>
    <property type="match status" value="1"/>
</dbReference>
<dbReference type="CDD" id="cd00009">
    <property type="entry name" value="AAA"/>
    <property type="match status" value="1"/>
</dbReference>
<dbReference type="GO" id="GO:0003887">
    <property type="term" value="F:DNA-directed DNA polymerase activity"/>
    <property type="evidence" value="ECO:0007669"/>
    <property type="project" value="UniProtKB-EC"/>
</dbReference>